<dbReference type="Pfam" id="PF02518">
    <property type="entry name" value="HATPase_c"/>
    <property type="match status" value="1"/>
</dbReference>
<keyword evidence="7" id="KW-0067">ATP-binding</keyword>
<dbReference type="InterPro" id="IPR005467">
    <property type="entry name" value="His_kinase_dom"/>
</dbReference>
<dbReference type="SUPFAM" id="SSF55874">
    <property type="entry name" value="ATPase domain of HSP90 chaperone/DNA topoisomerase II/histidine kinase"/>
    <property type="match status" value="1"/>
</dbReference>
<dbReference type="InterPro" id="IPR003594">
    <property type="entry name" value="HATPase_dom"/>
</dbReference>
<gene>
    <name evidence="10" type="ORF">F2P47_16485</name>
</gene>
<name>A0A6N6VD61_9HYPH</name>
<accession>A0A6N6VD61</accession>
<evidence type="ECO:0000256" key="8">
    <source>
        <dbReference type="ARBA" id="ARBA00023012"/>
    </source>
</evidence>
<comment type="caution">
    <text evidence="10">The sequence shown here is derived from an EMBL/GenBank/DDBJ whole genome shotgun (WGS) entry which is preliminary data.</text>
</comment>
<dbReference type="PANTHER" id="PTHR43065:SF46">
    <property type="entry name" value="C4-DICARBOXYLATE TRANSPORT SENSOR PROTEIN DCTB"/>
    <property type="match status" value="1"/>
</dbReference>
<keyword evidence="6" id="KW-0418">Kinase</keyword>
<evidence type="ECO:0000256" key="7">
    <source>
        <dbReference type="ARBA" id="ARBA00022840"/>
    </source>
</evidence>
<dbReference type="PANTHER" id="PTHR43065">
    <property type="entry name" value="SENSOR HISTIDINE KINASE"/>
    <property type="match status" value="1"/>
</dbReference>
<dbReference type="PRINTS" id="PR00344">
    <property type="entry name" value="BCTRLSENSOR"/>
</dbReference>
<keyword evidence="8" id="KW-0902">Two-component regulatory system</keyword>
<evidence type="ECO:0000259" key="9">
    <source>
        <dbReference type="PROSITE" id="PS50109"/>
    </source>
</evidence>
<protein>
    <recommendedName>
        <fullName evidence="2">histidine kinase</fullName>
        <ecNumber evidence="2">2.7.13.3</ecNumber>
    </recommendedName>
</protein>
<dbReference type="Proteomes" id="UP000468901">
    <property type="component" value="Unassembled WGS sequence"/>
</dbReference>
<keyword evidence="5" id="KW-0547">Nucleotide-binding</keyword>
<evidence type="ECO:0000256" key="1">
    <source>
        <dbReference type="ARBA" id="ARBA00000085"/>
    </source>
</evidence>
<dbReference type="Pfam" id="PF00512">
    <property type="entry name" value="HisKA"/>
    <property type="match status" value="1"/>
</dbReference>
<evidence type="ECO:0000256" key="6">
    <source>
        <dbReference type="ARBA" id="ARBA00022777"/>
    </source>
</evidence>
<feature type="domain" description="Histidine kinase" evidence="9">
    <location>
        <begin position="487"/>
        <end position="710"/>
    </location>
</feature>
<dbReference type="PROSITE" id="PS50109">
    <property type="entry name" value="HIS_KIN"/>
    <property type="match status" value="1"/>
</dbReference>
<evidence type="ECO:0000256" key="2">
    <source>
        <dbReference type="ARBA" id="ARBA00012438"/>
    </source>
</evidence>
<comment type="catalytic activity">
    <reaction evidence="1">
        <text>ATP + protein L-histidine = ADP + protein N-phospho-L-histidine.</text>
        <dbReference type="EC" id="2.7.13.3"/>
    </reaction>
</comment>
<reference evidence="10 11" key="1">
    <citation type="submission" date="2019-09" db="EMBL/GenBank/DDBJ databases">
        <title>Parvibaculum sedimenti sp. nov., isolated from sediment.</title>
        <authorList>
            <person name="Wang Y."/>
        </authorList>
    </citation>
    <scope>NUCLEOTIDE SEQUENCE [LARGE SCALE GENOMIC DNA]</scope>
    <source>
        <strain evidence="10 11">HXT-9</strain>
    </source>
</reference>
<dbReference type="InterPro" id="IPR004358">
    <property type="entry name" value="Sig_transdc_His_kin-like_C"/>
</dbReference>
<dbReference type="EMBL" id="WESC01000019">
    <property type="protein sequence ID" value="KAB7738606.1"/>
    <property type="molecule type" value="Genomic_DNA"/>
</dbReference>
<dbReference type="AlphaFoldDB" id="A0A6N6VD61"/>
<dbReference type="GO" id="GO:0005524">
    <property type="term" value="F:ATP binding"/>
    <property type="evidence" value="ECO:0007669"/>
    <property type="project" value="UniProtKB-KW"/>
</dbReference>
<dbReference type="EC" id="2.7.13.3" evidence="2"/>
<keyword evidence="3" id="KW-0597">Phosphoprotein</keyword>
<dbReference type="GO" id="GO:0000155">
    <property type="term" value="F:phosphorelay sensor kinase activity"/>
    <property type="evidence" value="ECO:0007669"/>
    <property type="project" value="InterPro"/>
</dbReference>
<proteinExistence type="predicted"/>
<organism evidence="10 11">
    <name type="scientific">Parvibaculum sedimenti</name>
    <dbReference type="NCBI Taxonomy" id="2608632"/>
    <lineage>
        <taxon>Bacteria</taxon>
        <taxon>Pseudomonadati</taxon>
        <taxon>Pseudomonadota</taxon>
        <taxon>Alphaproteobacteria</taxon>
        <taxon>Hyphomicrobiales</taxon>
        <taxon>Parvibaculaceae</taxon>
        <taxon>Parvibaculum</taxon>
    </lineage>
</organism>
<evidence type="ECO:0000256" key="5">
    <source>
        <dbReference type="ARBA" id="ARBA00022741"/>
    </source>
</evidence>
<dbReference type="SUPFAM" id="SSF47384">
    <property type="entry name" value="Homodimeric domain of signal transducing histidine kinase"/>
    <property type="match status" value="1"/>
</dbReference>
<keyword evidence="11" id="KW-1185">Reference proteome</keyword>
<dbReference type="Gene3D" id="1.10.287.130">
    <property type="match status" value="1"/>
</dbReference>
<dbReference type="SMART" id="SM00388">
    <property type="entry name" value="HisKA"/>
    <property type="match status" value="1"/>
</dbReference>
<evidence type="ECO:0000313" key="10">
    <source>
        <dbReference type="EMBL" id="KAB7738606.1"/>
    </source>
</evidence>
<evidence type="ECO:0000313" key="11">
    <source>
        <dbReference type="Proteomes" id="UP000468901"/>
    </source>
</evidence>
<dbReference type="Gene3D" id="3.30.565.10">
    <property type="entry name" value="Histidine kinase-like ATPase, C-terminal domain"/>
    <property type="match status" value="1"/>
</dbReference>
<dbReference type="InterPro" id="IPR036097">
    <property type="entry name" value="HisK_dim/P_sf"/>
</dbReference>
<keyword evidence="4" id="KW-0808">Transferase</keyword>
<dbReference type="SMART" id="SM00387">
    <property type="entry name" value="HATPase_c"/>
    <property type="match status" value="1"/>
</dbReference>
<dbReference type="InterPro" id="IPR036890">
    <property type="entry name" value="HATPase_C_sf"/>
</dbReference>
<dbReference type="RefSeq" id="WP_152217483.1">
    <property type="nucleotide sequence ID" value="NZ_WESC01000019.1"/>
</dbReference>
<dbReference type="InterPro" id="IPR003661">
    <property type="entry name" value="HisK_dim/P_dom"/>
</dbReference>
<dbReference type="CDD" id="cd00082">
    <property type="entry name" value="HisKA"/>
    <property type="match status" value="1"/>
</dbReference>
<evidence type="ECO:0000256" key="4">
    <source>
        <dbReference type="ARBA" id="ARBA00022679"/>
    </source>
</evidence>
<sequence length="713" mass="76700">MLISAPRVPPDSVDQGNDPLDRALIETAVDVARAGEPDEIRQALSRCITLLRKAEPSRHYALCEVSAGPDGRPVVVWRVGDGDFDIIEGEAFSAWFSRARRSSGEFESVVGKRAAGIAVAIEETSGWEGFACLIVSDGADIERVQERLKAIARLVAAALLRVHRRQVESFLQRRQQEAHDDAQVWLEMGIDIAWDANADGVLHCRRVLNRRDDLARSLEGINLAGMTVGNGGANMLDLLRAEGRVRHQRVAHRNLDAHKGQTFYVSGLYTDESAGVARPVFAGTLTAAHGAGFGSFDAEASSVLAQASTARRREEELRIEAEAMLEGLRLLLASSTSRDKLLHLTNLLSRGLGASAGFVVEAGFDGRPRLLSPETRVLDGGHIIQTLAHGLAERSLKVYAAGDMSADGLRQAFDLDGAHVATLALPLKAHMTYFLCGTRAAEGFSSASLAFADRFGLLLRQALLLREEQAQLTQTAKMAALGQMSASIAHELKQPLNTISLAAQNLEAIIASPKFEARTAEAKIARMLAQVDRASNVIDRMRRFGRKSIGDNERVDLVELVEGVVSMMRPMLDRAGTDVEINVSEGLAALVDGLQVEQVLANLLQNAADAISGVGTSAAGRRDGRIRIIGFYAPDATRQAVLRVEDNGPGFPDGILERALEPFFTTKPAEQGTGLGLAICDAILRESGGFIELGNHTGGGFVTLHMPSVTKIT</sequence>
<evidence type="ECO:0000256" key="3">
    <source>
        <dbReference type="ARBA" id="ARBA00022553"/>
    </source>
</evidence>